<dbReference type="InterPro" id="IPR000307">
    <property type="entry name" value="Ribosomal_bS16"/>
</dbReference>
<evidence type="ECO:0000313" key="5">
    <source>
        <dbReference type="Proteomes" id="UP001206821"/>
    </source>
</evidence>
<comment type="similarity">
    <text evidence="3">Belongs to the bacterial ribosomal protein bS16 family.</text>
</comment>
<sequence>MAVKIRLKRMGAKKSPFYRIVVADSRSPRDGRFIEQVGYYNPVAKPEAEVRIDEELALKWLADGAKPSDTVRNLFSKAGIMEKFHNAKNAK</sequence>
<dbReference type="Pfam" id="PF00886">
    <property type="entry name" value="Ribosomal_S16"/>
    <property type="match status" value="1"/>
</dbReference>
<dbReference type="InterPro" id="IPR023803">
    <property type="entry name" value="Ribosomal_bS16_dom_sf"/>
</dbReference>
<dbReference type="EMBL" id="JANIEK010000014">
    <property type="protein sequence ID" value="MCT4794920.1"/>
    <property type="molecule type" value="Genomic_DNA"/>
</dbReference>
<comment type="caution">
    <text evidence="4">The sequence shown here is derived from an EMBL/GenBank/DDBJ whole genome shotgun (WGS) entry which is preliminary data.</text>
</comment>
<reference evidence="4 5" key="1">
    <citation type="submission" date="2022-07" db="EMBL/GenBank/DDBJ databases">
        <title>Genomic and pangenome structural analysis of the polyextremophile Exiguobacterium.</title>
        <authorList>
            <person name="Shen L."/>
        </authorList>
    </citation>
    <scope>NUCLEOTIDE SEQUENCE [LARGE SCALE GENOMIC DNA]</scope>
    <source>
        <strain evidence="4 5">12_1</strain>
    </source>
</reference>
<gene>
    <name evidence="3 4" type="primary">rpsP</name>
    <name evidence="4" type="ORF">NQG31_05145</name>
</gene>
<dbReference type="PANTHER" id="PTHR12919">
    <property type="entry name" value="30S RIBOSOMAL PROTEIN S16"/>
    <property type="match status" value="1"/>
</dbReference>
<keyword evidence="1 3" id="KW-0689">Ribosomal protein</keyword>
<keyword evidence="2 3" id="KW-0687">Ribonucleoprotein</keyword>
<dbReference type="NCBIfam" id="TIGR00002">
    <property type="entry name" value="S16"/>
    <property type="match status" value="1"/>
</dbReference>
<evidence type="ECO:0000256" key="2">
    <source>
        <dbReference type="ARBA" id="ARBA00023274"/>
    </source>
</evidence>
<dbReference type="RefSeq" id="WP_034808940.1">
    <property type="nucleotide sequence ID" value="NZ_CP073101.1"/>
</dbReference>
<evidence type="ECO:0000313" key="4">
    <source>
        <dbReference type="EMBL" id="MCT4794920.1"/>
    </source>
</evidence>
<accession>A0ABT2KZ28</accession>
<evidence type="ECO:0000256" key="3">
    <source>
        <dbReference type="HAMAP-Rule" id="MF_00385"/>
    </source>
</evidence>
<dbReference type="Gene3D" id="3.30.1320.10">
    <property type="match status" value="1"/>
</dbReference>
<organism evidence="4 5">
    <name type="scientific">Exiguobacterium alkaliphilum</name>
    <dbReference type="NCBI Taxonomy" id="1428684"/>
    <lineage>
        <taxon>Bacteria</taxon>
        <taxon>Bacillati</taxon>
        <taxon>Bacillota</taxon>
        <taxon>Bacilli</taxon>
        <taxon>Bacillales</taxon>
        <taxon>Bacillales Family XII. Incertae Sedis</taxon>
        <taxon>Exiguobacterium</taxon>
    </lineage>
</organism>
<dbReference type="GO" id="GO:0005840">
    <property type="term" value="C:ribosome"/>
    <property type="evidence" value="ECO:0007669"/>
    <property type="project" value="UniProtKB-KW"/>
</dbReference>
<proteinExistence type="inferred from homology"/>
<dbReference type="PROSITE" id="PS00732">
    <property type="entry name" value="RIBOSOMAL_S16"/>
    <property type="match status" value="1"/>
</dbReference>
<name>A0ABT2KZ28_9BACL</name>
<dbReference type="HAMAP" id="MF_00385">
    <property type="entry name" value="Ribosomal_bS16"/>
    <property type="match status" value="1"/>
</dbReference>
<dbReference type="PANTHER" id="PTHR12919:SF20">
    <property type="entry name" value="SMALL RIBOSOMAL SUBUNIT PROTEIN BS16M"/>
    <property type="match status" value="1"/>
</dbReference>
<keyword evidence="5" id="KW-1185">Reference proteome</keyword>
<dbReference type="SUPFAM" id="SSF54565">
    <property type="entry name" value="Ribosomal protein S16"/>
    <property type="match status" value="1"/>
</dbReference>
<dbReference type="InterPro" id="IPR020592">
    <property type="entry name" value="Ribosomal_bS16_CS"/>
</dbReference>
<evidence type="ECO:0000256" key="1">
    <source>
        <dbReference type="ARBA" id="ARBA00022980"/>
    </source>
</evidence>
<protein>
    <recommendedName>
        <fullName evidence="3">Small ribosomal subunit protein bS16</fullName>
    </recommendedName>
</protein>
<dbReference type="Proteomes" id="UP001206821">
    <property type="component" value="Unassembled WGS sequence"/>
</dbReference>